<dbReference type="AlphaFoldDB" id="A0A5A7VJN6"/>
<dbReference type="InterPro" id="IPR003439">
    <property type="entry name" value="ABC_transporter-like_ATP-bd"/>
</dbReference>
<dbReference type="GO" id="GO:0016887">
    <property type="term" value="F:ATP hydrolysis activity"/>
    <property type="evidence" value="ECO:0007669"/>
    <property type="project" value="InterPro"/>
</dbReference>
<organism evidence="2 3">
    <name type="scientific">Cucumis melo var. makuwa</name>
    <name type="common">Oriental melon</name>
    <dbReference type="NCBI Taxonomy" id="1194695"/>
    <lineage>
        <taxon>Eukaryota</taxon>
        <taxon>Viridiplantae</taxon>
        <taxon>Streptophyta</taxon>
        <taxon>Embryophyta</taxon>
        <taxon>Tracheophyta</taxon>
        <taxon>Spermatophyta</taxon>
        <taxon>Magnoliopsida</taxon>
        <taxon>eudicotyledons</taxon>
        <taxon>Gunneridae</taxon>
        <taxon>Pentapetalae</taxon>
        <taxon>rosids</taxon>
        <taxon>fabids</taxon>
        <taxon>Cucurbitales</taxon>
        <taxon>Cucurbitaceae</taxon>
        <taxon>Benincaseae</taxon>
        <taxon>Cucumis</taxon>
    </lineage>
</organism>
<dbReference type="Pfam" id="PF00005">
    <property type="entry name" value="ABC_tran"/>
    <property type="match status" value="1"/>
</dbReference>
<dbReference type="InterPro" id="IPR027417">
    <property type="entry name" value="P-loop_NTPase"/>
</dbReference>
<sequence length="270" mass="29934">MRPHQPCPDLVTTVLLYSPHHHRAHCVCLVSSDLVYSWPDLHSKHQPLNALNDFEVGNFPIAVIAETEQEILKGVNLVVYEGEVHAIMGKNGSGKSTFAKGIREVLAISKTMRTTSLAPKMRFNNSLADKMAVQVGLEVVECAYVIELDGVSKYILLQWAEAIESLDDGVPGSDKSFGMKQRPDGDIETDEKYWEHDFYIPTCRKCNGVLKSDHGQSLQTFTSEDDLICALLILVSRSCIGALKVVVVLAFLRLARDVGSQDDVFFREAA</sequence>
<dbReference type="GO" id="GO:0005524">
    <property type="term" value="F:ATP binding"/>
    <property type="evidence" value="ECO:0007669"/>
    <property type="project" value="InterPro"/>
</dbReference>
<dbReference type="Gene3D" id="3.40.50.300">
    <property type="entry name" value="P-loop containing nucleotide triphosphate hydrolases"/>
    <property type="match status" value="1"/>
</dbReference>
<gene>
    <name evidence="2" type="ORF">E6C27_scaffold538G00800</name>
</gene>
<evidence type="ECO:0000313" key="3">
    <source>
        <dbReference type="Proteomes" id="UP000321393"/>
    </source>
</evidence>
<evidence type="ECO:0000313" key="2">
    <source>
        <dbReference type="EMBL" id="KAA0065901.1"/>
    </source>
</evidence>
<evidence type="ECO:0000259" key="1">
    <source>
        <dbReference type="Pfam" id="PF00005"/>
    </source>
</evidence>
<dbReference type="OrthoDB" id="424302at2759"/>
<proteinExistence type="predicted"/>
<dbReference type="STRING" id="1194695.A0A5A7VJN6"/>
<dbReference type="SUPFAM" id="SSF52540">
    <property type="entry name" value="P-loop containing nucleoside triphosphate hydrolases"/>
    <property type="match status" value="1"/>
</dbReference>
<dbReference type="EMBL" id="SSTE01001018">
    <property type="protein sequence ID" value="KAA0065901.1"/>
    <property type="molecule type" value="Genomic_DNA"/>
</dbReference>
<protein>
    <submittedName>
        <fullName evidence="2">NAD-dependent protein deacylase SRT2 isoform X2</fullName>
    </submittedName>
</protein>
<reference evidence="2 3" key="1">
    <citation type="submission" date="2019-08" db="EMBL/GenBank/DDBJ databases">
        <title>Draft genome sequences of two oriental melons (Cucumis melo L. var makuwa).</title>
        <authorList>
            <person name="Kwon S.-Y."/>
        </authorList>
    </citation>
    <scope>NUCLEOTIDE SEQUENCE [LARGE SCALE GENOMIC DNA]</scope>
    <source>
        <strain evidence="3">cv. SW 3</strain>
        <tissue evidence="2">Leaf</tissue>
    </source>
</reference>
<name>A0A5A7VJN6_CUCMM</name>
<comment type="caution">
    <text evidence="2">The sequence shown here is derived from an EMBL/GenBank/DDBJ whole genome shotgun (WGS) entry which is preliminary data.</text>
</comment>
<feature type="domain" description="ABC transporter" evidence="1">
    <location>
        <begin position="72"/>
        <end position="105"/>
    </location>
</feature>
<accession>A0A5A7VJN6</accession>
<dbReference type="Proteomes" id="UP000321393">
    <property type="component" value="Unassembled WGS sequence"/>
</dbReference>